<dbReference type="Proteomes" id="UP000472262">
    <property type="component" value="Unassembled WGS sequence"/>
</dbReference>
<keyword evidence="9" id="KW-0356">Hemostasis</keyword>
<dbReference type="GO" id="GO:0005783">
    <property type="term" value="C:endoplasmic reticulum"/>
    <property type="evidence" value="ECO:0007669"/>
    <property type="project" value="UniProtKB-SubCell"/>
</dbReference>
<dbReference type="SMART" id="SM00069">
    <property type="entry name" value="GLA"/>
    <property type="match status" value="1"/>
</dbReference>
<dbReference type="InterPro" id="IPR009003">
    <property type="entry name" value="Peptidase_S1_PA"/>
</dbReference>
<evidence type="ECO:0000256" key="6">
    <source>
        <dbReference type="ARBA" id="ARBA00022536"/>
    </source>
</evidence>
<dbReference type="GO" id="GO:0005794">
    <property type="term" value="C:Golgi apparatus"/>
    <property type="evidence" value="ECO:0007669"/>
    <property type="project" value="UniProtKB-SubCell"/>
</dbReference>
<evidence type="ECO:0000256" key="5">
    <source>
        <dbReference type="ARBA" id="ARBA00022525"/>
    </source>
</evidence>
<dbReference type="InParanoid" id="A0A672PYR1"/>
<keyword evidence="7 28" id="KW-0645">Protease</keyword>
<evidence type="ECO:0000256" key="7">
    <source>
        <dbReference type="ARBA" id="ARBA00022670"/>
    </source>
</evidence>
<dbReference type="Pfam" id="PF00089">
    <property type="entry name" value="Trypsin"/>
    <property type="match status" value="1"/>
</dbReference>
<dbReference type="FunFam" id="4.10.740.10:FF:000001">
    <property type="entry name" value="vitamin K-dependent protein S"/>
    <property type="match status" value="1"/>
</dbReference>
<dbReference type="SMART" id="SM00181">
    <property type="entry name" value="EGF"/>
    <property type="match status" value="2"/>
</dbReference>
<keyword evidence="6 27" id="KW-0245">EGF-like domain</keyword>
<dbReference type="AlphaFoldDB" id="A0A672PYR1"/>
<dbReference type="PROSITE" id="PS00135">
    <property type="entry name" value="TRYPSIN_SER"/>
    <property type="match status" value="1"/>
</dbReference>
<feature type="domain" description="Gla" evidence="31">
    <location>
        <begin position="78"/>
        <end position="124"/>
    </location>
</feature>
<keyword evidence="4" id="KW-0301">Gamma-carboxyglutamic acid</keyword>
<dbReference type="Pfam" id="PF00594">
    <property type="entry name" value="Gla"/>
    <property type="match status" value="1"/>
</dbReference>
<dbReference type="InterPro" id="IPR000152">
    <property type="entry name" value="EGF-type_Asp/Asn_hydroxyl_site"/>
</dbReference>
<name>A0A672PYR1_SINGR</name>
<feature type="active site" description="Charge relay system" evidence="26">
    <location>
        <position position="321"/>
    </location>
</feature>
<evidence type="ECO:0000256" key="15">
    <source>
        <dbReference type="ARBA" id="ARBA00023084"/>
    </source>
</evidence>
<feature type="domain" description="Peptidase S1" evidence="30">
    <location>
        <begin position="234"/>
        <end position="468"/>
    </location>
</feature>
<evidence type="ECO:0000256" key="25">
    <source>
        <dbReference type="ARBA" id="ARBA00042906"/>
    </source>
</evidence>
<dbReference type="FunFam" id="2.10.25.10:FF:000279">
    <property type="entry name" value="Neurogenic locus notch 1"/>
    <property type="match status" value="1"/>
</dbReference>
<evidence type="ECO:0000256" key="26">
    <source>
        <dbReference type="PIRSR" id="PIRSR001143-1"/>
    </source>
</evidence>
<keyword evidence="5" id="KW-0964">Secreted</keyword>
<keyword evidence="8" id="KW-0165">Cleavage on pair of basic residues</keyword>
<dbReference type="Ensembl" id="ENSSGRT00000073613.1">
    <property type="protein sequence ID" value="ENSSGRP00000069081.1"/>
    <property type="gene ID" value="ENSSGRG00000035367.1"/>
</dbReference>
<accession>A0A672PYR1</accession>
<dbReference type="Gene3D" id="2.10.25.10">
    <property type="entry name" value="Laminin"/>
    <property type="match status" value="2"/>
</dbReference>
<evidence type="ECO:0000313" key="32">
    <source>
        <dbReference type="Ensembl" id="ENSSGRP00000069081.1"/>
    </source>
</evidence>
<dbReference type="PROSITE" id="PS50998">
    <property type="entry name" value="GLA_2"/>
    <property type="match status" value="1"/>
</dbReference>
<dbReference type="SUPFAM" id="SSF50494">
    <property type="entry name" value="Trypsin-like serine proteases"/>
    <property type="match status" value="1"/>
</dbReference>
<feature type="active site" description="Charge relay system" evidence="26">
    <location>
        <position position="275"/>
    </location>
</feature>
<dbReference type="OrthoDB" id="9028152at2759"/>
<evidence type="ECO:0000256" key="22">
    <source>
        <dbReference type="ARBA" id="ARBA00040219"/>
    </source>
</evidence>
<feature type="disulfide bond" evidence="27">
    <location>
        <begin position="128"/>
        <end position="138"/>
    </location>
</feature>
<evidence type="ECO:0000256" key="14">
    <source>
        <dbReference type="ARBA" id="ARBA00023034"/>
    </source>
</evidence>
<comment type="catalytic activity">
    <reaction evidence="19">
        <text>Degradation of blood coagulation factors Va and VIIIa.</text>
        <dbReference type="EC" id="3.4.21.69"/>
    </reaction>
</comment>
<evidence type="ECO:0000256" key="24">
    <source>
        <dbReference type="ARBA" id="ARBA00042403"/>
    </source>
</evidence>
<keyword evidence="33" id="KW-1185">Reference proteome</keyword>
<evidence type="ECO:0000256" key="23">
    <source>
        <dbReference type="ARBA" id="ARBA00041306"/>
    </source>
</evidence>
<dbReference type="CDD" id="cd00190">
    <property type="entry name" value="Tryp_SPc"/>
    <property type="match status" value="1"/>
</dbReference>
<dbReference type="SMART" id="SM00020">
    <property type="entry name" value="Tryp_SPc"/>
    <property type="match status" value="1"/>
</dbReference>
<evidence type="ECO:0000256" key="28">
    <source>
        <dbReference type="RuleBase" id="RU363034"/>
    </source>
</evidence>
<dbReference type="InterPro" id="IPR001314">
    <property type="entry name" value="Peptidase_S1A"/>
</dbReference>
<dbReference type="Pfam" id="PF14670">
    <property type="entry name" value="FXa_inhibition"/>
    <property type="match status" value="1"/>
</dbReference>
<dbReference type="InterPro" id="IPR001254">
    <property type="entry name" value="Trypsin_dom"/>
</dbReference>
<evidence type="ECO:0000259" key="30">
    <source>
        <dbReference type="PROSITE" id="PS50240"/>
    </source>
</evidence>
<evidence type="ECO:0000259" key="31">
    <source>
        <dbReference type="PROSITE" id="PS50998"/>
    </source>
</evidence>
<dbReference type="CTD" id="393327"/>
<dbReference type="EC" id="3.4.21.69" evidence="21"/>
<keyword evidence="17 27" id="KW-1015">Disulfide bond</keyword>
<evidence type="ECO:0000256" key="13">
    <source>
        <dbReference type="ARBA" id="ARBA00022837"/>
    </source>
</evidence>
<dbReference type="InterPro" id="IPR000294">
    <property type="entry name" value="GLA_domain"/>
</dbReference>
<dbReference type="GO" id="GO:0006508">
    <property type="term" value="P:proteolysis"/>
    <property type="evidence" value="ECO:0007669"/>
    <property type="project" value="UniProtKB-KW"/>
</dbReference>
<feature type="disulfide bond" evidence="27">
    <location>
        <begin position="149"/>
        <end position="158"/>
    </location>
</feature>
<keyword evidence="14" id="KW-0333">Golgi apparatus</keyword>
<protein>
    <recommendedName>
        <fullName evidence="22">Vitamin K-dependent protein C</fullName>
        <ecNumber evidence="21">3.4.21.69</ecNumber>
    </recommendedName>
    <alternativeName>
        <fullName evidence="25">Anticoagulant protein C</fullName>
    </alternativeName>
    <alternativeName>
        <fullName evidence="23">Autoprothrombin IIA</fullName>
    </alternativeName>
    <alternativeName>
        <fullName evidence="24">Blood coagulation factor XIV</fullName>
    </alternativeName>
</protein>
<comment type="function">
    <text evidence="20">Protein C is a vitamin K-dependent serine protease that regulates blood coagulation by inactivating factors Va and VIIIa in the presence of calcium ions and phospholipids. Exerts a protective effect on the endothelial cell barrier function.</text>
</comment>
<dbReference type="GO" id="GO:0007596">
    <property type="term" value="P:blood coagulation"/>
    <property type="evidence" value="ECO:0007669"/>
    <property type="project" value="UniProtKB-KW"/>
</dbReference>
<proteinExistence type="predicted"/>
<dbReference type="RefSeq" id="XP_016104772.1">
    <property type="nucleotide sequence ID" value="XM_016249286.1"/>
</dbReference>
<feature type="active site" description="Charge relay system" evidence="26">
    <location>
        <position position="420"/>
    </location>
</feature>
<dbReference type="Gene3D" id="4.10.740.10">
    <property type="entry name" value="Coagulation Factor IX"/>
    <property type="match status" value="1"/>
</dbReference>
<evidence type="ECO:0000256" key="16">
    <source>
        <dbReference type="ARBA" id="ARBA00023145"/>
    </source>
</evidence>
<dbReference type="PROSITE" id="PS50240">
    <property type="entry name" value="TRYPSIN_DOM"/>
    <property type="match status" value="1"/>
</dbReference>
<comment type="subcellular location">
    <subcellularLocation>
        <location evidence="1">Endoplasmic reticulum</location>
    </subcellularLocation>
    <subcellularLocation>
        <location evidence="2">Golgi apparatus</location>
    </subcellularLocation>
    <subcellularLocation>
        <location evidence="3">Secreted</location>
    </subcellularLocation>
</comment>
<gene>
    <name evidence="32" type="primary">proca</name>
</gene>
<dbReference type="SUPFAM" id="SSF57196">
    <property type="entry name" value="EGF/Laminin"/>
    <property type="match status" value="1"/>
</dbReference>
<evidence type="ECO:0000256" key="21">
    <source>
        <dbReference type="ARBA" id="ARBA00038995"/>
    </source>
</evidence>
<dbReference type="PROSITE" id="PS01186">
    <property type="entry name" value="EGF_2"/>
    <property type="match status" value="1"/>
</dbReference>
<dbReference type="PANTHER" id="PTHR24278">
    <property type="entry name" value="COAGULATION FACTOR"/>
    <property type="match status" value="1"/>
</dbReference>
<dbReference type="GO" id="GO:0005509">
    <property type="term" value="F:calcium ion binding"/>
    <property type="evidence" value="ECO:0007669"/>
    <property type="project" value="InterPro"/>
</dbReference>
<evidence type="ECO:0000256" key="19">
    <source>
        <dbReference type="ARBA" id="ARBA00036045"/>
    </source>
</evidence>
<evidence type="ECO:0000313" key="33">
    <source>
        <dbReference type="Proteomes" id="UP000472262"/>
    </source>
</evidence>
<keyword evidence="18" id="KW-0325">Glycoprotein</keyword>
<dbReference type="GO" id="GO:0005615">
    <property type="term" value="C:extracellular space"/>
    <property type="evidence" value="ECO:0007669"/>
    <property type="project" value="TreeGrafter"/>
</dbReference>
<dbReference type="PROSITE" id="PS00010">
    <property type="entry name" value="ASX_HYDROXYL"/>
    <property type="match status" value="1"/>
</dbReference>
<keyword evidence="15" id="KW-0094">Blood coagulation</keyword>
<feature type="domain" description="EGF-like" evidence="29">
    <location>
        <begin position="124"/>
        <end position="159"/>
    </location>
</feature>
<evidence type="ECO:0000256" key="27">
    <source>
        <dbReference type="PROSITE-ProRule" id="PRU00076"/>
    </source>
</evidence>
<keyword evidence="10 28" id="KW-0378">Hydrolase</keyword>
<evidence type="ECO:0000256" key="4">
    <source>
        <dbReference type="ARBA" id="ARBA00022479"/>
    </source>
</evidence>
<dbReference type="InterPro" id="IPR017857">
    <property type="entry name" value="Coagulation_fac-like_Gla_dom"/>
</dbReference>
<dbReference type="PROSITE" id="PS00011">
    <property type="entry name" value="GLA_1"/>
    <property type="match status" value="1"/>
</dbReference>
<evidence type="ECO:0000256" key="18">
    <source>
        <dbReference type="ARBA" id="ARBA00023180"/>
    </source>
</evidence>
<keyword evidence="13" id="KW-0106">Calcium</keyword>
<dbReference type="PROSITE" id="PS01187">
    <property type="entry name" value="EGF_CA"/>
    <property type="match status" value="1"/>
</dbReference>
<dbReference type="InterPro" id="IPR043504">
    <property type="entry name" value="Peptidase_S1_PA_chymotrypsin"/>
</dbReference>
<reference evidence="32" key="1">
    <citation type="submission" date="2025-08" db="UniProtKB">
        <authorList>
            <consortium name="Ensembl"/>
        </authorList>
    </citation>
    <scope>IDENTIFICATION</scope>
</reference>
<dbReference type="OMA" id="VAPHNEC"/>
<dbReference type="PROSITE" id="PS50026">
    <property type="entry name" value="EGF_3"/>
    <property type="match status" value="1"/>
</dbReference>
<dbReference type="InterPro" id="IPR035972">
    <property type="entry name" value="GLA-like_dom_SF"/>
</dbReference>
<evidence type="ECO:0000256" key="17">
    <source>
        <dbReference type="ARBA" id="ARBA00023157"/>
    </source>
</evidence>
<dbReference type="GO" id="GO:0004252">
    <property type="term" value="F:serine-type endopeptidase activity"/>
    <property type="evidence" value="ECO:0007669"/>
    <property type="project" value="UniProtKB-EC"/>
</dbReference>
<dbReference type="FunFam" id="2.40.10.10:FF:000015">
    <property type="entry name" value="Atrial natriuretic peptide-converting enzyme"/>
    <property type="match status" value="1"/>
</dbReference>
<evidence type="ECO:0000256" key="9">
    <source>
        <dbReference type="ARBA" id="ARBA00022696"/>
    </source>
</evidence>
<dbReference type="PROSITE" id="PS00134">
    <property type="entry name" value="TRYPSIN_HIS"/>
    <property type="match status" value="1"/>
</dbReference>
<dbReference type="GeneID" id="107564253"/>
<evidence type="ECO:0000256" key="3">
    <source>
        <dbReference type="ARBA" id="ARBA00004613"/>
    </source>
</evidence>
<dbReference type="PRINTS" id="PR00722">
    <property type="entry name" value="CHYMOTRYPSIN"/>
</dbReference>
<dbReference type="PRINTS" id="PR00001">
    <property type="entry name" value="GLABLOOD"/>
</dbReference>
<dbReference type="KEGG" id="sgh:107564253"/>
<keyword evidence="16" id="KW-0865">Zymogen</keyword>
<evidence type="ECO:0000256" key="8">
    <source>
        <dbReference type="ARBA" id="ARBA00022685"/>
    </source>
</evidence>
<sequence>MLRHIKVFDSCVFQYSFFLRTNLASNYPVEILEYESVAIMRSLFFCISVLVVFWSDKALCKSAFSSSPKAHMLLRSRRANTFMEEIKPPSLERECREELCNFEEAREIFNTREATLEFWTAYKDGNQCNSNPCVHGKCVDLLQDYSCTCNTGFEGKHCDLRRTATNCSLNNGDCDHECHDSEDGLFHTCSCIKGYQLQDNSRKCIAKNEASCGQIRIAKSSYINKPLVGLQPWVIGGTVGKKGESPWQALILNHLGRFHCGGVLIDENWVLTAAHCLEKSTRFTVRLGDYDRFRIEGSEMTLPVKQSIAHPQYNPLTVDNDIALLHLATPATFSTYILPACLPSQNLAERMLHRNGTVTVVTGWGKDNETSHRYSSTLNFIEIPIIDNKECSRHMMNNLTQNMLCGGVLGQIKDACEGDSGGPMMTRFHDTWFLVGLVSWGEGCGQKDKLGIYTKVSSYLDWIDSVRQGWDKV</sequence>
<dbReference type="Pfam" id="PF00008">
    <property type="entry name" value="EGF"/>
    <property type="match status" value="1"/>
</dbReference>
<evidence type="ECO:0000256" key="12">
    <source>
        <dbReference type="ARBA" id="ARBA00022825"/>
    </source>
</evidence>
<evidence type="ECO:0000259" key="29">
    <source>
        <dbReference type="PROSITE" id="PS50026"/>
    </source>
</evidence>
<evidence type="ECO:0000256" key="2">
    <source>
        <dbReference type="ARBA" id="ARBA00004555"/>
    </source>
</evidence>
<comment type="caution">
    <text evidence="27">Lacks conserved residue(s) required for the propagation of feature annotation.</text>
</comment>
<dbReference type="InterPro" id="IPR012224">
    <property type="entry name" value="Pept_S1A_FX"/>
</dbReference>
<evidence type="ECO:0000256" key="20">
    <source>
        <dbReference type="ARBA" id="ARBA00037553"/>
    </source>
</evidence>
<dbReference type="InterPro" id="IPR001881">
    <property type="entry name" value="EGF-like_Ca-bd_dom"/>
</dbReference>
<dbReference type="InterPro" id="IPR050442">
    <property type="entry name" value="Peptidase_S1_coag_factors"/>
</dbReference>
<reference evidence="32" key="2">
    <citation type="submission" date="2025-09" db="UniProtKB">
        <authorList>
            <consortium name="Ensembl"/>
        </authorList>
    </citation>
    <scope>IDENTIFICATION</scope>
</reference>
<organism evidence="32 33">
    <name type="scientific">Sinocyclocheilus grahami</name>
    <name type="common">Dianchi golden-line fish</name>
    <name type="synonym">Barbus grahami</name>
    <dbReference type="NCBI Taxonomy" id="75366"/>
    <lineage>
        <taxon>Eukaryota</taxon>
        <taxon>Metazoa</taxon>
        <taxon>Chordata</taxon>
        <taxon>Craniata</taxon>
        <taxon>Vertebrata</taxon>
        <taxon>Euteleostomi</taxon>
        <taxon>Actinopterygii</taxon>
        <taxon>Neopterygii</taxon>
        <taxon>Teleostei</taxon>
        <taxon>Ostariophysi</taxon>
        <taxon>Cypriniformes</taxon>
        <taxon>Cyprinidae</taxon>
        <taxon>Cyprininae</taxon>
        <taxon>Sinocyclocheilus</taxon>
    </lineage>
</organism>
<dbReference type="PIRSF" id="PIRSF001143">
    <property type="entry name" value="Factor_X"/>
    <property type="match status" value="1"/>
</dbReference>
<dbReference type="InterPro" id="IPR018097">
    <property type="entry name" value="EGF_Ca-bd_CS"/>
</dbReference>
<evidence type="ECO:0000256" key="10">
    <source>
        <dbReference type="ARBA" id="ARBA00022801"/>
    </source>
</evidence>
<dbReference type="InterPro" id="IPR000742">
    <property type="entry name" value="EGF"/>
</dbReference>
<dbReference type="SMART" id="SM00179">
    <property type="entry name" value="EGF_CA"/>
    <property type="match status" value="1"/>
</dbReference>
<evidence type="ECO:0000256" key="11">
    <source>
        <dbReference type="ARBA" id="ARBA00022824"/>
    </source>
</evidence>
<dbReference type="CDD" id="cd00054">
    <property type="entry name" value="EGF_CA"/>
    <property type="match status" value="1"/>
</dbReference>
<dbReference type="PROSITE" id="PS00022">
    <property type="entry name" value="EGF_1"/>
    <property type="match status" value="1"/>
</dbReference>
<keyword evidence="11" id="KW-0256">Endoplasmic reticulum</keyword>
<dbReference type="Gene3D" id="2.40.10.10">
    <property type="entry name" value="Trypsin-like serine proteases"/>
    <property type="match status" value="2"/>
</dbReference>
<dbReference type="SUPFAM" id="SSF57630">
    <property type="entry name" value="GLA-domain"/>
    <property type="match status" value="1"/>
</dbReference>
<keyword evidence="12 28" id="KW-0720">Serine protease</keyword>
<dbReference type="PANTHER" id="PTHR24278:SF0">
    <property type="entry name" value="VITAMIN K-DEPENDENT PROTEIN C"/>
    <property type="match status" value="1"/>
</dbReference>
<evidence type="ECO:0000256" key="1">
    <source>
        <dbReference type="ARBA" id="ARBA00004240"/>
    </source>
</evidence>
<dbReference type="InterPro" id="IPR018114">
    <property type="entry name" value="TRYPSIN_HIS"/>
</dbReference>
<dbReference type="InterPro" id="IPR033116">
    <property type="entry name" value="TRYPSIN_SER"/>
</dbReference>